<feature type="transmembrane region" description="Helical" evidence="7">
    <location>
        <begin position="145"/>
        <end position="165"/>
    </location>
</feature>
<feature type="domain" description="ABC3 transporter permease C-terminal" evidence="8">
    <location>
        <begin position="602"/>
        <end position="714"/>
    </location>
</feature>
<protein>
    <recommendedName>
        <fullName evidence="8">ABC3 transporter permease C-terminal domain-containing protein</fullName>
    </recommendedName>
</protein>
<evidence type="ECO:0000256" key="5">
    <source>
        <dbReference type="ARBA" id="ARBA00023136"/>
    </source>
</evidence>
<gene>
    <name evidence="9" type="ORF">HMPREF9469_03615</name>
</gene>
<proteinExistence type="inferred from homology"/>
<dbReference type="HOGENOM" id="CLU_010964_0_0_9"/>
<keyword evidence="4 7" id="KW-1133">Transmembrane helix</keyword>
<feature type="domain" description="ABC3 transporter permease C-terminal" evidence="8">
    <location>
        <begin position="152"/>
        <end position="276"/>
    </location>
</feature>
<feature type="transmembrane region" description="Helical" evidence="7">
    <location>
        <begin position="656"/>
        <end position="675"/>
    </location>
</feature>
<evidence type="ECO:0000259" key="8">
    <source>
        <dbReference type="Pfam" id="PF02687"/>
    </source>
</evidence>
<keyword evidence="2" id="KW-1003">Cell membrane</keyword>
<dbReference type="Pfam" id="PF02687">
    <property type="entry name" value="FtsX"/>
    <property type="match status" value="2"/>
</dbReference>
<evidence type="ECO:0000313" key="10">
    <source>
        <dbReference type="Proteomes" id="UP000003763"/>
    </source>
</evidence>
<keyword evidence="5 7" id="KW-0472">Membrane</keyword>
<evidence type="ECO:0000256" key="7">
    <source>
        <dbReference type="SAM" id="Phobius"/>
    </source>
</evidence>
<dbReference type="PANTHER" id="PTHR30572:SF4">
    <property type="entry name" value="ABC TRANSPORTER PERMEASE YTRF"/>
    <property type="match status" value="1"/>
</dbReference>
<evidence type="ECO:0000256" key="6">
    <source>
        <dbReference type="ARBA" id="ARBA00038076"/>
    </source>
</evidence>
<dbReference type="InterPro" id="IPR003838">
    <property type="entry name" value="ABC3_permease_C"/>
</dbReference>
<dbReference type="GO" id="GO:0022857">
    <property type="term" value="F:transmembrane transporter activity"/>
    <property type="evidence" value="ECO:0007669"/>
    <property type="project" value="TreeGrafter"/>
</dbReference>
<dbReference type="GO" id="GO:0005886">
    <property type="term" value="C:plasma membrane"/>
    <property type="evidence" value="ECO:0007669"/>
    <property type="project" value="UniProtKB-SubCell"/>
</dbReference>
<evidence type="ECO:0000256" key="1">
    <source>
        <dbReference type="ARBA" id="ARBA00004651"/>
    </source>
</evidence>
<evidence type="ECO:0000313" key="9">
    <source>
        <dbReference type="EMBL" id="EHE97511.1"/>
    </source>
</evidence>
<name>G5HM03_9FIRM</name>
<feature type="transmembrane region" description="Helical" evidence="7">
    <location>
        <begin position="591"/>
        <end position="613"/>
    </location>
</feature>
<dbReference type="eggNOG" id="COG0577">
    <property type="taxonomic scope" value="Bacteria"/>
</dbReference>
<feature type="transmembrane region" description="Helical" evidence="7">
    <location>
        <begin position="20"/>
        <end position="42"/>
    </location>
</feature>
<organism evidence="9 10">
    <name type="scientific">[Clostridium] citroniae WAL-17108</name>
    <dbReference type="NCBI Taxonomy" id="742733"/>
    <lineage>
        <taxon>Bacteria</taxon>
        <taxon>Bacillati</taxon>
        <taxon>Bacillota</taxon>
        <taxon>Clostridia</taxon>
        <taxon>Lachnospirales</taxon>
        <taxon>Lachnospiraceae</taxon>
        <taxon>Enterocloster</taxon>
    </lineage>
</organism>
<evidence type="ECO:0000256" key="2">
    <source>
        <dbReference type="ARBA" id="ARBA00022475"/>
    </source>
</evidence>
<dbReference type="PATRIC" id="fig|742733.3.peg.3754"/>
<evidence type="ECO:0000256" key="4">
    <source>
        <dbReference type="ARBA" id="ARBA00022989"/>
    </source>
</evidence>
<comment type="similarity">
    <text evidence="6">Belongs to the ABC-4 integral membrane protein family.</text>
</comment>
<dbReference type="InterPro" id="IPR050250">
    <property type="entry name" value="Macrolide_Exporter_MacB"/>
</dbReference>
<feature type="transmembrane region" description="Helical" evidence="7">
    <location>
        <begin position="244"/>
        <end position="266"/>
    </location>
</feature>
<dbReference type="Proteomes" id="UP000003763">
    <property type="component" value="Unassembled WGS sequence"/>
</dbReference>
<comment type="subcellular location">
    <subcellularLocation>
        <location evidence="1">Cell membrane</location>
        <topology evidence="1">Multi-pass membrane protein</topology>
    </subcellularLocation>
</comment>
<feature type="transmembrane region" description="Helical" evidence="7">
    <location>
        <begin position="687"/>
        <end position="707"/>
    </location>
</feature>
<sequence length="727" mass="81188">MWKDYSRSYIKNNRASSISIIAAAFIAALFLSFLCSLFYGFWVYEVEGIIMEEGDWQGRITAGINEEDLITIQNFSNVKTAVINNGLSGEQETVVDIYFENVRNIYKDMPLITEKLGLEEDVASFHELLLSRYLIHDPQERNPPLLMTFYLVILLLVSVSLILIIRNSFAISMNGRIHQLGIFSSIGATPEQIRTCLIQEAMMLSLIPILLGSLAGTGLSYGVSQAIQWIGADLPGRHESAFQYHPLVFAWTILSSVMTVLCSAWLPARKLSRLTPLEAIRYTGELKPRKEIHSPVLRFLFGIEGELAGNSLKARRRSMYTSTISLTLSFLGFTLILCFFALSNISTEYTYFERYQDDWDIMVTLKDTEIETFGLSGQLRSLKGVRDLIVYQKSEAFCSVSEGNQSPELAAIGGLSAVTGQQGPWTVKAPIVVLDDAGFTDYCKQIGVLPRLDGTIILNRIWDSLNSNFRYPRYVPYIAEDRSRILLESAGEESKAEVPVTAYTQKAPDLREEYDDYALVQFIPLSLWKEISGDIEGTQQDTWIRILSEEGASLEELDALEEDVLCLLGGIYDIEIENRIQEKITNDIMIFGYQLVIGGLCFILALIGIANVFSNTLGFLRQRKREFAQYISIGMTPAGIRKIFCIEAAVIAGRPILITIPLTVAAVGVMIKASYLDPMEFIAKAPVGPILAFCLIMAGFVALAYYLGGKKVMKCSLSEALRDDTLE</sequence>
<dbReference type="EMBL" id="ADLJ01000029">
    <property type="protein sequence ID" value="EHE97511.1"/>
    <property type="molecule type" value="Genomic_DNA"/>
</dbReference>
<dbReference type="RefSeq" id="WP_007864672.1">
    <property type="nucleotide sequence ID" value="NZ_JH376424.1"/>
</dbReference>
<accession>G5HM03</accession>
<dbReference type="AlphaFoldDB" id="G5HM03"/>
<feature type="transmembrane region" description="Helical" evidence="7">
    <location>
        <begin position="320"/>
        <end position="342"/>
    </location>
</feature>
<reference evidence="9 10" key="1">
    <citation type="submission" date="2011-08" db="EMBL/GenBank/DDBJ databases">
        <title>The Genome Sequence of Clostridium citroniae WAL-17108.</title>
        <authorList>
            <consortium name="The Broad Institute Genome Sequencing Platform"/>
            <person name="Earl A."/>
            <person name="Ward D."/>
            <person name="Feldgarden M."/>
            <person name="Gevers D."/>
            <person name="Finegold S.M."/>
            <person name="Summanen P.H."/>
            <person name="Molitoris D.R."/>
            <person name="Vaisanen M.L."/>
            <person name="Daigneault M."/>
            <person name="Allen-Vercoe E."/>
            <person name="Young S.K."/>
            <person name="Zeng Q."/>
            <person name="Gargeya S."/>
            <person name="Fitzgerald M."/>
            <person name="Haas B."/>
            <person name="Abouelleil A."/>
            <person name="Alvarado L."/>
            <person name="Arachchi H.M."/>
            <person name="Berlin A."/>
            <person name="Brown A."/>
            <person name="Chapman S.B."/>
            <person name="Chen Z."/>
            <person name="Dunbar C."/>
            <person name="Freedman E."/>
            <person name="Gearin G."/>
            <person name="Gellesch M."/>
            <person name="Goldberg J."/>
            <person name="Griggs A."/>
            <person name="Gujja S."/>
            <person name="Heiman D."/>
            <person name="Howarth C."/>
            <person name="Larson L."/>
            <person name="Lui A."/>
            <person name="MacDonald P.J.P."/>
            <person name="Montmayeur A."/>
            <person name="Murphy C."/>
            <person name="Neiman D."/>
            <person name="Pearson M."/>
            <person name="Priest M."/>
            <person name="Roberts A."/>
            <person name="Saif S."/>
            <person name="Shea T."/>
            <person name="Shenoy N."/>
            <person name="Sisk P."/>
            <person name="Stolte C."/>
            <person name="Sykes S."/>
            <person name="Wortman J."/>
            <person name="Nusbaum C."/>
            <person name="Birren B."/>
        </authorList>
    </citation>
    <scope>NUCLEOTIDE SEQUENCE [LARGE SCALE GENOMIC DNA]</scope>
    <source>
        <strain evidence="9 10">WAL-17108</strain>
    </source>
</reference>
<dbReference type="PANTHER" id="PTHR30572">
    <property type="entry name" value="MEMBRANE COMPONENT OF TRANSPORTER-RELATED"/>
    <property type="match status" value="1"/>
</dbReference>
<feature type="transmembrane region" description="Helical" evidence="7">
    <location>
        <begin position="201"/>
        <end position="224"/>
    </location>
</feature>
<comment type="caution">
    <text evidence="9">The sequence shown here is derived from an EMBL/GenBank/DDBJ whole genome shotgun (WGS) entry which is preliminary data.</text>
</comment>
<evidence type="ECO:0000256" key="3">
    <source>
        <dbReference type="ARBA" id="ARBA00022692"/>
    </source>
</evidence>
<keyword evidence="3 7" id="KW-0812">Transmembrane</keyword>